<sequence length="96" mass="10860">MSEHDDATTEFEEVRERAIETLERDDLRSVYVGVLDETEENEFFFGNETEDPHALQRTAATQLGMLCRVLADQSDLTVEQVAELAAERAAELGVER</sequence>
<dbReference type="RefSeq" id="WP_020222974.1">
    <property type="nucleotide sequence ID" value="NZ_BANO01000499.1"/>
</dbReference>
<proteinExistence type="predicted"/>
<dbReference type="AlphaFoldDB" id="U3ADW2"/>
<evidence type="ECO:0000313" key="3">
    <source>
        <dbReference type="Proteomes" id="UP000016986"/>
    </source>
</evidence>
<accession>U3ADW2</accession>
<comment type="caution">
    <text evidence="2">The sequence shown here is derived from an EMBL/GenBank/DDBJ whole genome shotgun (WGS) entry which is preliminary data.</text>
</comment>
<reference evidence="2 3" key="1">
    <citation type="submission" date="2013-09" db="EMBL/GenBank/DDBJ databases">
        <title>Whole genome sequencing of Halarchaeum acidiphilum strain MH1-52-1.</title>
        <authorList>
            <person name="Shimane Y."/>
            <person name="Minegishi H."/>
            <person name="Nishi S."/>
            <person name="Echigo A."/>
            <person name="Shuto A."/>
            <person name="Konishi M."/>
            <person name="Ito T."/>
            <person name="Ohkuma M."/>
            <person name="Ohta Y."/>
            <person name="Nagano Y."/>
            <person name="Tsubouchi T."/>
            <person name="Mori K."/>
            <person name="Usui K."/>
            <person name="Kamekura M."/>
            <person name="Usami R."/>
            <person name="Takaki Y."/>
            <person name="Hatada Y."/>
        </authorList>
    </citation>
    <scope>NUCLEOTIDE SEQUENCE [LARGE SCALE GENOMIC DNA]</scope>
    <source>
        <strain evidence="2 3">JCM 16109</strain>
    </source>
</reference>
<protein>
    <recommendedName>
        <fullName evidence="1">DUF8113 domain-containing protein</fullName>
    </recommendedName>
</protein>
<feature type="domain" description="DUF8113" evidence="1">
    <location>
        <begin position="7"/>
        <end position="93"/>
    </location>
</feature>
<name>U3ADW2_9EURY</name>
<dbReference type="InterPro" id="IPR058426">
    <property type="entry name" value="DUF8113"/>
</dbReference>
<dbReference type="Proteomes" id="UP000016986">
    <property type="component" value="Unassembled WGS sequence"/>
</dbReference>
<gene>
    <name evidence="2" type="ORF">MBEHAL_1718</name>
</gene>
<dbReference type="EMBL" id="BATA01000041">
    <property type="protein sequence ID" value="GAD52958.1"/>
    <property type="molecule type" value="Genomic_DNA"/>
</dbReference>
<evidence type="ECO:0000259" key="1">
    <source>
        <dbReference type="Pfam" id="PF26418"/>
    </source>
</evidence>
<evidence type="ECO:0000313" key="2">
    <source>
        <dbReference type="EMBL" id="GAD52958.1"/>
    </source>
</evidence>
<organism evidence="2 3">
    <name type="scientific">Halarchaeum acidiphilum MH1-52-1</name>
    <dbReference type="NCBI Taxonomy" id="1261545"/>
    <lineage>
        <taxon>Archaea</taxon>
        <taxon>Methanobacteriati</taxon>
        <taxon>Methanobacteriota</taxon>
        <taxon>Stenosarchaea group</taxon>
        <taxon>Halobacteria</taxon>
        <taxon>Halobacteriales</taxon>
        <taxon>Halobacteriaceae</taxon>
    </lineage>
</organism>
<dbReference type="eggNOG" id="arCOG10144">
    <property type="taxonomic scope" value="Archaea"/>
</dbReference>
<keyword evidence="3" id="KW-1185">Reference proteome</keyword>
<dbReference type="Pfam" id="PF26418">
    <property type="entry name" value="DUF8113"/>
    <property type="match status" value="1"/>
</dbReference>